<reference evidence="1 2" key="1">
    <citation type="submission" date="2014-04" db="EMBL/GenBank/DDBJ databases">
        <title>Evolutionary Origins and Diversification of the Mycorrhizal Mutualists.</title>
        <authorList>
            <consortium name="DOE Joint Genome Institute"/>
            <consortium name="Mycorrhizal Genomics Consortium"/>
            <person name="Kohler A."/>
            <person name="Kuo A."/>
            <person name="Nagy L.G."/>
            <person name="Floudas D."/>
            <person name="Copeland A."/>
            <person name="Barry K.W."/>
            <person name="Cichocki N."/>
            <person name="Veneault-Fourrey C."/>
            <person name="LaButti K."/>
            <person name="Lindquist E.A."/>
            <person name="Lipzen A."/>
            <person name="Lundell T."/>
            <person name="Morin E."/>
            <person name="Murat C."/>
            <person name="Riley R."/>
            <person name="Ohm R."/>
            <person name="Sun H."/>
            <person name="Tunlid A."/>
            <person name="Henrissat B."/>
            <person name="Grigoriev I.V."/>
            <person name="Hibbett D.S."/>
            <person name="Martin F."/>
        </authorList>
    </citation>
    <scope>NUCLEOTIDE SEQUENCE [LARGE SCALE GENOMIC DNA]</scope>
    <source>
        <strain evidence="1 2">MD-312</strain>
    </source>
</reference>
<dbReference type="HOGENOM" id="CLU_850368_0_0_1"/>
<dbReference type="OrthoDB" id="3251205at2759"/>
<dbReference type="EMBL" id="KN839942">
    <property type="protein sequence ID" value="KIJ58421.1"/>
    <property type="molecule type" value="Genomic_DNA"/>
</dbReference>
<dbReference type="Proteomes" id="UP000053820">
    <property type="component" value="Unassembled WGS sequence"/>
</dbReference>
<proteinExistence type="predicted"/>
<dbReference type="AlphaFoldDB" id="A0A0C9W6M5"/>
<protein>
    <submittedName>
        <fullName evidence="1">Uncharacterized protein</fullName>
    </submittedName>
</protein>
<organism evidence="1 2">
    <name type="scientific">Hydnomerulius pinastri MD-312</name>
    <dbReference type="NCBI Taxonomy" id="994086"/>
    <lineage>
        <taxon>Eukaryota</taxon>
        <taxon>Fungi</taxon>
        <taxon>Dikarya</taxon>
        <taxon>Basidiomycota</taxon>
        <taxon>Agaricomycotina</taxon>
        <taxon>Agaricomycetes</taxon>
        <taxon>Agaricomycetidae</taxon>
        <taxon>Boletales</taxon>
        <taxon>Boletales incertae sedis</taxon>
        <taxon>Leucogyrophana</taxon>
    </lineage>
</organism>
<gene>
    <name evidence="1" type="ORF">HYDPIDRAFT_178073</name>
</gene>
<accession>A0A0C9W6M5</accession>
<name>A0A0C9W6M5_9AGAM</name>
<evidence type="ECO:0000313" key="2">
    <source>
        <dbReference type="Proteomes" id="UP000053820"/>
    </source>
</evidence>
<keyword evidence="2" id="KW-1185">Reference proteome</keyword>
<sequence>MATPTIASANSTGTLCTSREQDIPKAKDANMFFRRQMSLREVPDMRLRFTAIKRLQNTLRSGMLTSKFLRKHFHEAVREVTTLNAELTIIKEQYHLSDEDFVRFHAKERKYLDSLKQPPIRDELLIRYVDVLDELEKRWVEWDSARGAANNALTEIPSGSLEELNSTLMCARIRIDTSYVKLQNVETLAAQLEGCLNIQPRWEIGSDEYNRYQKEATLVKYRTALDELERLVVMRLFELSKLSMSGTDWAKPAHREATTKYFKLQ</sequence>
<evidence type="ECO:0000313" key="1">
    <source>
        <dbReference type="EMBL" id="KIJ58421.1"/>
    </source>
</evidence>